<evidence type="ECO:0000256" key="11">
    <source>
        <dbReference type="RuleBase" id="RU000639"/>
    </source>
</evidence>
<evidence type="ECO:0000256" key="6">
    <source>
        <dbReference type="ARBA" id="ARBA00023186"/>
    </source>
</evidence>
<evidence type="ECO:0000256" key="13">
    <source>
        <dbReference type="SAM" id="MobiDB-lite"/>
    </source>
</evidence>
<dbReference type="SUPFAM" id="SSF58014">
    <property type="entry name" value="Coiled-coil domain of nucleotide exchange factor GrpE"/>
    <property type="match status" value="1"/>
</dbReference>
<dbReference type="GO" id="GO:0006457">
    <property type="term" value="P:protein folding"/>
    <property type="evidence" value="ECO:0007669"/>
    <property type="project" value="InterPro"/>
</dbReference>
<dbReference type="InterPro" id="IPR000740">
    <property type="entry name" value="GrpE"/>
</dbReference>
<dbReference type="HAMAP" id="MF_01151">
    <property type="entry name" value="GrpE"/>
    <property type="match status" value="1"/>
</dbReference>
<keyword evidence="6 10" id="KW-0143">Chaperone</keyword>
<evidence type="ECO:0000256" key="8">
    <source>
        <dbReference type="ARBA" id="ARBA00072274"/>
    </source>
</evidence>
<name>A0A9D1FZS9_9FIRM</name>
<evidence type="ECO:0000256" key="3">
    <source>
        <dbReference type="ARBA" id="ARBA00011738"/>
    </source>
</evidence>
<dbReference type="FunFam" id="2.30.22.10:FF:000001">
    <property type="entry name" value="Protein GrpE"/>
    <property type="match status" value="1"/>
</dbReference>
<evidence type="ECO:0000256" key="12">
    <source>
        <dbReference type="RuleBase" id="RU004478"/>
    </source>
</evidence>
<dbReference type="GO" id="GO:0000774">
    <property type="term" value="F:adenyl-nucleotide exchange factor activity"/>
    <property type="evidence" value="ECO:0007669"/>
    <property type="project" value="InterPro"/>
</dbReference>
<keyword evidence="5 10" id="KW-0346">Stress response</keyword>
<reference evidence="14" key="2">
    <citation type="journal article" date="2021" name="PeerJ">
        <title>Extensive microbial diversity within the chicken gut microbiome revealed by metagenomics and culture.</title>
        <authorList>
            <person name="Gilroy R."/>
            <person name="Ravi A."/>
            <person name="Getino M."/>
            <person name="Pursley I."/>
            <person name="Horton D.L."/>
            <person name="Alikhan N.F."/>
            <person name="Baker D."/>
            <person name="Gharbi K."/>
            <person name="Hall N."/>
            <person name="Watson M."/>
            <person name="Adriaenssens E.M."/>
            <person name="Foster-Nyarko E."/>
            <person name="Jarju S."/>
            <person name="Secka A."/>
            <person name="Antonio M."/>
            <person name="Oren A."/>
            <person name="Chaudhuri R.R."/>
            <person name="La Ragione R."/>
            <person name="Hildebrand F."/>
            <person name="Pallen M.J."/>
        </authorList>
    </citation>
    <scope>NUCLEOTIDE SEQUENCE</scope>
    <source>
        <strain evidence="14">13766</strain>
    </source>
</reference>
<dbReference type="GO" id="GO:0005737">
    <property type="term" value="C:cytoplasm"/>
    <property type="evidence" value="ECO:0007669"/>
    <property type="project" value="UniProtKB-SubCell"/>
</dbReference>
<evidence type="ECO:0000256" key="10">
    <source>
        <dbReference type="HAMAP-Rule" id="MF_01151"/>
    </source>
</evidence>
<evidence type="ECO:0000256" key="9">
    <source>
        <dbReference type="ARBA" id="ARBA00076414"/>
    </source>
</evidence>
<evidence type="ECO:0000256" key="2">
    <source>
        <dbReference type="ARBA" id="ARBA00009054"/>
    </source>
</evidence>
<evidence type="ECO:0000313" key="14">
    <source>
        <dbReference type="EMBL" id="HIS92643.1"/>
    </source>
</evidence>
<dbReference type="GO" id="GO:0051082">
    <property type="term" value="F:unfolded protein binding"/>
    <property type="evidence" value="ECO:0007669"/>
    <property type="project" value="TreeGrafter"/>
</dbReference>
<protein>
    <recommendedName>
        <fullName evidence="8 10">Protein GrpE</fullName>
    </recommendedName>
    <alternativeName>
        <fullName evidence="9 10">HSP-70 cofactor</fullName>
    </alternativeName>
</protein>
<evidence type="ECO:0000256" key="4">
    <source>
        <dbReference type="ARBA" id="ARBA00022490"/>
    </source>
</evidence>
<dbReference type="InterPro" id="IPR013805">
    <property type="entry name" value="GrpE_CC"/>
</dbReference>
<evidence type="ECO:0000313" key="15">
    <source>
        <dbReference type="Proteomes" id="UP000824140"/>
    </source>
</evidence>
<dbReference type="SUPFAM" id="SSF51064">
    <property type="entry name" value="Head domain of nucleotide exchange factor GrpE"/>
    <property type="match status" value="1"/>
</dbReference>
<dbReference type="PANTHER" id="PTHR21237">
    <property type="entry name" value="GRPE PROTEIN"/>
    <property type="match status" value="1"/>
</dbReference>
<proteinExistence type="inferred from homology"/>
<feature type="compositionally biased region" description="Low complexity" evidence="13">
    <location>
        <begin position="17"/>
        <end position="31"/>
    </location>
</feature>
<dbReference type="EMBL" id="DVJN01000126">
    <property type="protein sequence ID" value="HIS92643.1"/>
    <property type="molecule type" value="Genomic_DNA"/>
</dbReference>
<dbReference type="PANTHER" id="PTHR21237:SF23">
    <property type="entry name" value="GRPE PROTEIN HOMOLOG, MITOCHONDRIAL"/>
    <property type="match status" value="1"/>
</dbReference>
<dbReference type="CDD" id="cd00446">
    <property type="entry name" value="GrpE"/>
    <property type="match status" value="1"/>
</dbReference>
<dbReference type="GO" id="GO:0051087">
    <property type="term" value="F:protein-folding chaperone binding"/>
    <property type="evidence" value="ECO:0007669"/>
    <property type="project" value="InterPro"/>
</dbReference>
<comment type="similarity">
    <text evidence="2 10 12">Belongs to the GrpE family.</text>
</comment>
<dbReference type="Proteomes" id="UP000824140">
    <property type="component" value="Unassembled WGS sequence"/>
</dbReference>
<feature type="compositionally biased region" description="Basic and acidic residues" evidence="13">
    <location>
        <begin position="32"/>
        <end position="42"/>
    </location>
</feature>
<dbReference type="PRINTS" id="PR00773">
    <property type="entry name" value="GRPEPROTEIN"/>
</dbReference>
<dbReference type="InterPro" id="IPR009012">
    <property type="entry name" value="GrpE_head"/>
</dbReference>
<accession>A0A9D1FZS9</accession>
<dbReference type="AlphaFoldDB" id="A0A9D1FZS9"/>
<organism evidence="14 15">
    <name type="scientific">Candidatus Alectryocaccomicrobium excrementavium</name>
    <dbReference type="NCBI Taxonomy" id="2840668"/>
    <lineage>
        <taxon>Bacteria</taxon>
        <taxon>Bacillati</taxon>
        <taxon>Bacillota</taxon>
        <taxon>Clostridia</taxon>
        <taxon>Candidatus Alectryocaccomicrobium</taxon>
    </lineage>
</organism>
<evidence type="ECO:0000256" key="1">
    <source>
        <dbReference type="ARBA" id="ARBA00004496"/>
    </source>
</evidence>
<dbReference type="PROSITE" id="PS01071">
    <property type="entry name" value="GRPE"/>
    <property type="match status" value="1"/>
</dbReference>
<comment type="function">
    <text evidence="7 10 11">Participates actively in the response to hyperosmotic and heat shock by preventing the aggregation of stress-denatured proteins, in association with DnaK and GrpE. It is the nucleotide exchange factor for DnaK and may function as a thermosensor. Unfolded proteins bind initially to DnaJ; upon interaction with the DnaJ-bound protein, DnaK hydrolyzes its bound ATP, resulting in the formation of a stable complex. GrpE releases ADP from DnaK; ATP binding to DnaK triggers the release of the substrate protein, thus completing the reaction cycle. Several rounds of ATP-dependent interactions between DnaJ, DnaK and GrpE are required for fully efficient folding.</text>
</comment>
<reference evidence="14" key="1">
    <citation type="submission" date="2020-10" db="EMBL/GenBank/DDBJ databases">
        <authorList>
            <person name="Gilroy R."/>
        </authorList>
    </citation>
    <scope>NUCLEOTIDE SEQUENCE</scope>
    <source>
        <strain evidence="14">13766</strain>
    </source>
</reference>
<feature type="region of interest" description="Disordered" evidence="13">
    <location>
        <begin position="1"/>
        <end position="42"/>
    </location>
</feature>
<evidence type="ECO:0000256" key="7">
    <source>
        <dbReference type="ARBA" id="ARBA00053401"/>
    </source>
</evidence>
<gene>
    <name evidence="10" type="primary">grpE</name>
    <name evidence="14" type="ORF">IAA84_06445</name>
</gene>
<comment type="caution">
    <text evidence="14">The sequence shown here is derived from an EMBL/GenBank/DDBJ whole genome shotgun (WGS) entry which is preliminary data.</text>
</comment>
<dbReference type="GO" id="GO:0042803">
    <property type="term" value="F:protein homodimerization activity"/>
    <property type="evidence" value="ECO:0007669"/>
    <property type="project" value="InterPro"/>
</dbReference>
<dbReference type="Pfam" id="PF01025">
    <property type="entry name" value="GrpE"/>
    <property type="match status" value="1"/>
</dbReference>
<dbReference type="Gene3D" id="3.90.20.20">
    <property type="match status" value="1"/>
</dbReference>
<comment type="subcellular location">
    <subcellularLocation>
        <location evidence="1 10">Cytoplasm</location>
    </subcellularLocation>
</comment>
<sequence>MSSKKKAEETTSQQPVNEQTQEQAAPNQPEQEAAKEAPKDDCAAKLNEAVRKLAEAESKRDEYLDSLRRSQADFINYKRHNERARSDGYEEGNREAIAAVLPVIDNLERAIAAAEKAQEAGALVEGVRMTYKAMMEALSRRGLEEIPAQGVPFDPELHHAVAREAGEGEPGTILEVYQKGYRVKDKIVRYAMVKVLSE</sequence>
<comment type="subunit">
    <text evidence="3 10">Homodimer.</text>
</comment>
<evidence type="ECO:0000256" key="5">
    <source>
        <dbReference type="ARBA" id="ARBA00023016"/>
    </source>
</evidence>
<dbReference type="Gene3D" id="2.30.22.10">
    <property type="entry name" value="Head domain of nucleotide exchange factor GrpE"/>
    <property type="match status" value="1"/>
</dbReference>
<keyword evidence="4 10" id="KW-0963">Cytoplasm</keyword>